<feature type="transmembrane region" description="Helical" evidence="8">
    <location>
        <begin position="367"/>
        <end position="387"/>
    </location>
</feature>
<dbReference type="Pfam" id="PF12704">
    <property type="entry name" value="MacB_PCD"/>
    <property type="match status" value="1"/>
</dbReference>
<reference evidence="12" key="1">
    <citation type="journal article" date="2019" name="Int. J. Syst. Evol. Microbiol.">
        <title>The Global Catalogue of Microorganisms (GCM) 10K type strain sequencing project: providing services to taxonomists for standard genome sequencing and annotation.</title>
        <authorList>
            <consortium name="The Broad Institute Genomics Platform"/>
            <consortium name="The Broad Institute Genome Sequencing Center for Infectious Disease"/>
            <person name="Wu L."/>
            <person name="Ma J."/>
        </authorList>
    </citation>
    <scope>NUCLEOTIDE SEQUENCE [LARGE SCALE GENOMIC DNA]</scope>
    <source>
        <strain evidence="12">CGMCC 1.16031</strain>
    </source>
</reference>
<protein>
    <submittedName>
        <fullName evidence="11">Lipoprotein-releasing ABC transporter permease subunit</fullName>
    </submittedName>
</protein>
<gene>
    <name evidence="11" type="ORF">ACFP85_08385</name>
</gene>
<organism evidence="11 12">
    <name type="scientific">Pseudobowmanella zhangzhouensis</name>
    <dbReference type="NCBI Taxonomy" id="1537679"/>
    <lineage>
        <taxon>Bacteria</taxon>
        <taxon>Pseudomonadati</taxon>
        <taxon>Pseudomonadota</taxon>
        <taxon>Gammaproteobacteria</taxon>
        <taxon>Alteromonadales</taxon>
        <taxon>Alteromonadaceae</taxon>
    </lineage>
</organism>
<feature type="transmembrane region" description="Helical" evidence="8">
    <location>
        <begin position="330"/>
        <end position="355"/>
    </location>
</feature>
<evidence type="ECO:0000256" key="3">
    <source>
        <dbReference type="ARBA" id="ARBA00022448"/>
    </source>
</evidence>
<keyword evidence="7 8" id="KW-0472">Membrane</keyword>
<evidence type="ECO:0000256" key="5">
    <source>
        <dbReference type="ARBA" id="ARBA00022692"/>
    </source>
</evidence>
<evidence type="ECO:0000256" key="4">
    <source>
        <dbReference type="ARBA" id="ARBA00022475"/>
    </source>
</evidence>
<evidence type="ECO:0000313" key="12">
    <source>
        <dbReference type="Proteomes" id="UP001596364"/>
    </source>
</evidence>
<feature type="domain" description="MacB-like periplasmic core" evidence="10">
    <location>
        <begin position="29"/>
        <end position="212"/>
    </location>
</feature>
<dbReference type="Proteomes" id="UP001596364">
    <property type="component" value="Unassembled WGS sequence"/>
</dbReference>
<comment type="subcellular location">
    <subcellularLocation>
        <location evidence="1">Cell membrane</location>
        <topology evidence="1">Multi-pass membrane protein</topology>
    </subcellularLocation>
</comment>
<evidence type="ECO:0000256" key="8">
    <source>
        <dbReference type="SAM" id="Phobius"/>
    </source>
</evidence>
<dbReference type="PANTHER" id="PTHR30489:SF8">
    <property type="entry name" value="LIPOPROTEIN-RELEASING SYSTEM TRANSMEMBRANE PROTEIN LOLC"/>
    <property type="match status" value="1"/>
</dbReference>
<comment type="caution">
    <text evidence="11">The sequence shown here is derived from an EMBL/GenBank/DDBJ whole genome shotgun (WGS) entry which is preliminary data.</text>
</comment>
<proteinExistence type="inferred from homology"/>
<evidence type="ECO:0000259" key="9">
    <source>
        <dbReference type="Pfam" id="PF02687"/>
    </source>
</evidence>
<dbReference type="InterPro" id="IPR003838">
    <property type="entry name" value="ABC3_permease_C"/>
</dbReference>
<keyword evidence="6 8" id="KW-1133">Transmembrane helix</keyword>
<accession>A0ABW1XM04</accession>
<dbReference type="NCBIfam" id="TIGR02212">
    <property type="entry name" value="lolCE"/>
    <property type="match status" value="1"/>
</dbReference>
<dbReference type="PANTHER" id="PTHR30489">
    <property type="entry name" value="LIPOPROTEIN-RELEASING SYSTEM TRANSMEMBRANE PROTEIN LOLE"/>
    <property type="match status" value="1"/>
</dbReference>
<evidence type="ECO:0000259" key="10">
    <source>
        <dbReference type="Pfam" id="PF12704"/>
    </source>
</evidence>
<feature type="transmembrane region" description="Helical" evidence="8">
    <location>
        <begin position="271"/>
        <end position="293"/>
    </location>
</feature>
<keyword evidence="3" id="KW-0813">Transport</keyword>
<evidence type="ECO:0000256" key="7">
    <source>
        <dbReference type="ARBA" id="ARBA00023136"/>
    </source>
</evidence>
<dbReference type="EMBL" id="JBHSUS010000001">
    <property type="protein sequence ID" value="MFC6440162.1"/>
    <property type="molecule type" value="Genomic_DNA"/>
</dbReference>
<feature type="transmembrane region" description="Helical" evidence="8">
    <location>
        <begin position="299"/>
        <end position="318"/>
    </location>
</feature>
<evidence type="ECO:0000313" key="11">
    <source>
        <dbReference type="EMBL" id="MFC6440162.1"/>
    </source>
</evidence>
<keyword evidence="12" id="KW-1185">Reference proteome</keyword>
<keyword evidence="4" id="KW-1003">Cell membrane</keyword>
<name>A0ABW1XM04_9ALTE</name>
<sequence length="404" mass="44092">MMIQPACAYIGLRYARASKSNHFIAFINFFSVVGIMLGIAALITVSSVMNGFEEQLKQRILGLQAQLVVDTRNLSEGQKQAISLIPEVSAVSAYVETEGLIQSPRGLQGVQLQGIDPDVMQQASILHEHLLYGRLNNLAAGEYGVIIGYPLARELGVQPGNKIRIVLGGATLHTPFGPMPAQRLFTVVGVYSLSSELDGRVVMTHVDDLTRVLRKKPADLQQSRLFLHDAFAWHEVSQQIKHITDAPQRNWREQQGKLFDAVKMEKNMMSLMLMLIVLVAAFNIVSALAMVVTEKHSDIAILQTQGMSPAGITQIFLINGLYNGVKGTALGLLVGLLLAWQLNTLLGMLGVHLALPDDQGLPVVIEPLQIVVIIGAALLMSLLASLYPARRAARVLPAQALRYE</sequence>
<dbReference type="InterPro" id="IPR051447">
    <property type="entry name" value="Lipoprotein-release_system"/>
</dbReference>
<dbReference type="InterPro" id="IPR025857">
    <property type="entry name" value="MacB_PCD"/>
</dbReference>
<dbReference type="RefSeq" id="WP_254426525.1">
    <property type="nucleotide sequence ID" value="NZ_JBHSUS010000001.1"/>
</dbReference>
<comment type="similarity">
    <text evidence="2">Belongs to the ABC-4 integral membrane protein family. LolC/E subfamily.</text>
</comment>
<dbReference type="InterPro" id="IPR011925">
    <property type="entry name" value="LolCE_TM"/>
</dbReference>
<evidence type="ECO:0000256" key="2">
    <source>
        <dbReference type="ARBA" id="ARBA00005236"/>
    </source>
</evidence>
<evidence type="ECO:0000256" key="6">
    <source>
        <dbReference type="ARBA" id="ARBA00022989"/>
    </source>
</evidence>
<feature type="domain" description="ABC3 transporter permease C-terminal" evidence="9">
    <location>
        <begin position="271"/>
        <end position="394"/>
    </location>
</feature>
<keyword evidence="11" id="KW-0449">Lipoprotein</keyword>
<keyword evidence="5 8" id="KW-0812">Transmembrane</keyword>
<feature type="transmembrane region" description="Helical" evidence="8">
    <location>
        <begin position="23"/>
        <end position="49"/>
    </location>
</feature>
<dbReference type="Pfam" id="PF02687">
    <property type="entry name" value="FtsX"/>
    <property type="match status" value="1"/>
</dbReference>
<evidence type="ECO:0000256" key="1">
    <source>
        <dbReference type="ARBA" id="ARBA00004651"/>
    </source>
</evidence>